<feature type="transmembrane region" description="Helical" evidence="1">
    <location>
        <begin position="112"/>
        <end position="134"/>
    </location>
</feature>
<accession>A0A2P5CIK6</accession>
<sequence length="135" mass="15207">VAATNEQRLQPVEEAVQLLEQQIRGLSTLPTRHNGLESTLQTTQDSSHVATTIGQRLAPPSISQPRLNLYVFLNTVGSDQGGMAGQLIHGVRFVRRNTSEFNRLNVESTKKIYLHFISVQFYLSLVYLKSLMFLH</sequence>
<comment type="caution">
    <text evidence="2">The sequence shown here is derived from an EMBL/GenBank/DDBJ whole genome shotgun (WGS) entry which is preliminary data.</text>
</comment>
<evidence type="ECO:0000313" key="2">
    <source>
        <dbReference type="EMBL" id="PON60871.1"/>
    </source>
</evidence>
<protein>
    <submittedName>
        <fullName evidence="2">Uncharacterized protein</fullName>
    </submittedName>
</protein>
<keyword evidence="1" id="KW-0472">Membrane</keyword>
<dbReference type="OrthoDB" id="10526374at2759"/>
<keyword evidence="3" id="KW-1185">Reference proteome</keyword>
<dbReference type="AlphaFoldDB" id="A0A2P5CIK6"/>
<organism evidence="2 3">
    <name type="scientific">Parasponia andersonii</name>
    <name type="common">Sponia andersonii</name>
    <dbReference type="NCBI Taxonomy" id="3476"/>
    <lineage>
        <taxon>Eukaryota</taxon>
        <taxon>Viridiplantae</taxon>
        <taxon>Streptophyta</taxon>
        <taxon>Embryophyta</taxon>
        <taxon>Tracheophyta</taxon>
        <taxon>Spermatophyta</taxon>
        <taxon>Magnoliopsida</taxon>
        <taxon>eudicotyledons</taxon>
        <taxon>Gunneridae</taxon>
        <taxon>Pentapetalae</taxon>
        <taxon>rosids</taxon>
        <taxon>fabids</taxon>
        <taxon>Rosales</taxon>
        <taxon>Cannabaceae</taxon>
        <taxon>Parasponia</taxon>
    </lineage>
</organism>
<keyword evidence="1" id="KW-1133">Transmembrane helix</keyword>
<name>A0A2P5CIK6_PARAD</name>
<dbReference type="Proteomes" id="UP000237105">
    <property type="component" value="Unassembled WGS sequence"/>
</dbReference>
<dbReference type="EMBL" id="JXTB01000126">
    <property type="protein sequence ID" value="PON60871.1"/>
    <property type="molecule type" value="Genomic_DNA"/>
</dbReference>
<reference evidence="3" key="1">
    <citation type="submission" date="2016-06" db="EMBL/GenBank/DDBJ databases">
        <title>Parallel loss of symbiosis genes in relatives of nitrogen-fixing non-legume Parasponia.</title>
        <authorList>
            <person name="Van Velzen R."/>
            <person name="Holmer R."/>
            <person name="Bu F."/>
            <person name="Rutten L."/>
            <person name="Van Zeijl A."/>
            <person name="Liu W."/>
            <person name="Santuari L."/>
            <person name="Cao Q."/>
            <person name="Sharma T."/>
            <person name="Shen D."/>
            <person name="Roswanjaya Y."/>
            <person name="Wardhani T."/>
            <person name="Kalhor M.S."/>
            <person name="Jansen J."/>
            <person name="Van den Hoogen J."/>
            <person name="Gungor B."/>
            <person name="Hartog M."/>
            <person name="Hontelez J."/>
            <person name="Verver J."/>
            <person name="Yang W.-C."/>
            <person name="Schijlen E."/>
            <person name="Repin R."/>
            <person name="Schilthuizen M."/>
            <person name="Schranz E."/>
            <person name="Heidstra R."/>
            <person name="Miyata K."/>
            <person name="Fedorova E."/>
            <person name="Kohlen W."/>
            <person name="Bisseling T."/>
            <person name="Smit S."/>
            <person name="Geurts R."/>
        </authorList>
    </citation>
    <scope>NUCLEOTIDE SEQUENCE [LARGE SCALE GENOMIC DNA]</scope>
    <source>
        <strain evidence="3">cv. WU1-14</strain>
    </source>
</reference>
<evidence type="ECO:0000313" key="3">
    <source>
        <dbReference type="Proteomes" id="UP000237105"/>
    </source>
</evidence>
<feature type="non-terminal residue" evidence="2">
    <location>
        <position position="1"/>
    </location>
</feature>
<proteinExistence type="predicted"/>
<gene>
    <name evidence="2" type="ORF">PanWU01x14_150000</name>
</gene>
<evidence type="ECO:0000256" key="1">
    <source>
        <dbReference type="SAM" id="Phobius"/>
    </source>
</evidence>
<keyword evidence="1" id="KW-0812">Transmembrane</keyword>